<proteinExistence type="predicted"/>
<keyword evidence="2" id="KW-1185">Reference proteome</keyword>
<dbReference type="AlphaFoldDB" id="A0A370WXM7"/>
<reference evidence="1 2" key="1">
    <citation type="submission" date="2018-07" db="EMBL/GenBank/DDBJ databases">
        <title>Dyella monticola sp. nov. and Dyella psychrodurans sp. nov. isolated from monsoon evergreen broad-leaved forest soil of Dinghu Mountain, China.</title>
        <authorList>
            <person name="Gao Z."/>
            <person name="Qiu L."/>
        </authorList>
    </citation>
    <scope>NUCLEOTIDE SEQUENCE [LARGE SCALE GENOMIC DNA]</scope>
    <source>
        <strain evidence="1 2">4G-K06</strain>
    </source>
</reference>
<comment type="caution">
    <text evidence="1">The sequence shown here is derived from an EMBL/GenBank/DDBJ whole genome shotgun (WGS) entry which is preliminary data.</text>
</comment>
<organism evidence="1 2">
    <name type="scientific">Dyella monticola</name>
    <dbReference type="NCBI Taxonomy" id="1927958"/>
    <lineage>
        <taxon>Bacteria</taxon>
        <taxon>Pseudomonadati</taxon>
        <taxon>Pseudomonadota</taxon>
        <taxon>Gammaproteobacteria</taxon>
        <taxon>Lysobacterales</taxon>
        <taxon>Rhodanobacteraceae</taxon>
        <taxon>Dyella</taxon>
    </lineage>
</organism>
<dbReference type="EMBL" id="QRBE01000007">
    <property type="protein sequence ID" value="RDS80806.1"/>
    <property type="molecule type" value="Genomic_DNA"/>
</dbReference>
<evidence type="ECO:0000313" key="1">
    <source>
        <dbReference type="EMBL" id="RDS80806.1"/>
    </source>
</evidence>
<name>A0A370WXM7_9GAMM</name>
<sequence>MITLNTDKGLVRLESWDDVLTRPGFKVDVDPKSVKLERILGSYSLSTYLQCGLSSCRTRHGKGYLVATSDGHETNIGKDCGKKYFDVAFTNMERVFKADVRNKERREALIAFQHRIPEIEARIELLLDATSGGKWIRKHASPLVDSFKGLPSRIVAIVGGLVRRRDGTLITTRPATQEERDRMRAQGTPPKNQEYVEEVVGRLDGISVLYPENDLRKLLITGMENLTVIKGVDVDALKNKVLRDLAKWIEEVDPALARAEEAVAAGRRLLTKSNLQQLHSFLSSKADKQTFSTYLDGLPSGTEALSNAA</sequence>
<dbReference type="OrthoDB" id="9028651at2"/>
<accession>A0A370WXM7</accession>
<dbReference type="Proteomes" id="UP000254258">
    <property type="component" value="Unassembled WGS sequence"/>
</dbReference>
<protein>
    <submittedName>
        <fullName evidence="1">Uncharacterized protein</fullName>
    </submittedName>
</protein>
<evidence type="ECO:0000313" key="2">
    <source>
        <dbReference type="Proteomes" id="UP000254258"/>
    </source>
</evidence>
<gene>
    <name evidence="1" type="ORF">DWU98_12680</name>
</gene>
<dbReference type="RefSeq" id="WP_115495951.1">
    <property type="nucleotide sequence ID" value="NZ_QRBE01000007.1"/>
</dbReference>